<dbReference type="EMBL" id="JAGIOC010000001">
    <property type="protein sequence ID" value="MBP2410277.1"/>
    <property type="molecule type" value="Genomic_DNA"/>
</dbReference>
<dbReference type="Proteomes" id="UP000698222">
    <property type="component" value="Unassembled WGS sequence"/>
</dbReference>
<protein>
    <submittedName>
        <fullName evidence="2">Uncharacterized protein</fullName>
    </submittedName>
</protein>
<proteinExistence type="predicted"/>
<name>A0ABS4YPG6_9MICO</name>
<organism evidence="2 3">
    <name type="scientific">Brachybacterium fresconis</name>
    <dbReference type="NCBI Taxonomy" id="173363"/>
    <lineage>
        <taxon>Bacteria</taxon>
        <taxon>Bacillati</taxon>
        <taxon>Actinomycetota</taxon>
        <taxon>Actinomycetes</taxon>
        <taxon>Micrococcales</taxon>
        <taxon>Dermabacteraceae</taxon>
        <taxon>Brachybacterium</taxon>
    </lineage>
</organism>
<gene>
    <name evidence="2" type="ORF">JOF44_003180</name>
</gene>
<sequence>MVFMPSDESRIMAVGGTRHGIPPFRSLAVGPTTTAQSVRPTGRQRGGAVD</sequence>
<reference evidence="2 3" key="1">
    <citation type="submission" date="2021-03" db="EMBL/GenBank/DDBJ databases">
        <title>Sequencing the genomes of 1000 actinobacteria strains.</title>
        <authorList>
            <person name="Klenk H.-P."/>
        </authorList>
    </citation>
    <scope>NUCLEOTIDE SEQUENCE [LARGE SCALE GENOMIC DNA]</scope>
    <source>
        <strain evidence="2 3">DSM 14564</strain>
    </source>
</reference>
<evidence type="ECO:0000313" key="3">
    <source>
        <dbReference type="Proteomes" id="UP000698222"/>
    </source>
</evidence>
<keyword evidence="3" id="KW-1185">Reference proteome</keyword>
<accession>A0ABS4YPG6</accession>
<evidence type="ECO:0000256" key="1">
    <source>
        <dbReference type="SAM" id="MobiDB-lite"/>
    </source>
</evidence>
<feature type="region of interest" description="Disordered" evidence="1">
    <location>
        <begin position="14"/>
        <end position="50"/>
    </location>
</feature>
<evidence type="ECO:0000313" key="2">
    <source>
        <dbReference type="EMBL" id="MBP2410277.1"/>
    </source>
</evidence>
<dbReference type="RefSeq" id="WP_301472743.1">
    <property type="nucleotide sequence ID" value="NZ_JBHSLO010000009.1"/>
</dbReference>
<comment type="caution">
    <text evidence="2">The sequence shown here is derived from an EMBL/GenBank/DDBJ whole genome shotgun (WGS) entry which is preliminary data.</text>
</comment>